<dbReference type="Proteomes" id="UP000192638">
    <property type="component" value="Unassembled WGS sequence"/>
</dbReference>
<dbReference type="AlphaFoldDB" id="A0A1V9QNT9"/>
<sequence>MEDVLLGLPKIDYDRTAENVVEFLTNRSYYPRLYDICMQANPENLKSPSLNGMPGGSVGNSNENKMVKYLYAKAIVDGVRQTIDKGSNELKVVFSNITGEISSVEAMQMLHYEKTRYYLIRKRALNEFADILEVQNLHCPDLHVYI</sequence>
<protein>
    <submittedName>
        <fullName evidence="1">Transcriptional regulator</fullName>
    </submittedName>
</protein>
<evidence type="ECO:0000313" key="1">
    <source>
        <dbReference type="EMBL" id="OQQ81589.1"/>
    </source>
</evidence>
<accession>A0A1V9QNT9</accession>
<dbReference type="EMBL" id="NBEB01000110">
    <property type="protein sequence ID" value="OQQ81589.1"/>
    <property type="molecule type" value="Genomic_DNA"/>
</dbReference>
<name>A0A1V9QNT9_9LACO</name>
<organism evidence="1 2">
    <name type="scientific">Ligilactobacillus salivarius</name>
    <dbReference type="NCBI Taxonomy" id="1624"/>
    <lineage>
        <taxon>Bacteria</taxon>
        <taxon>Bacillati</taxon>
        <taxon>Bacillota</taxon>
        <taxon>Bacilli</taxon>
        <taxon>Lactobacillales</taxon>
        <taxon>Lactobacillaceae</taxon>
        <taxon>Ligilactobacillus</taxon>
    </lineage>
</organism>
<evidence type="ECO:0000313" key="2">
    <source>
        <dbReference type="Proteomes" id="UP000192638"/>
    </source>
</evidence>
<gene>
    <name evidence="1" type="ORF">B6U60_09975</name>
</gene>
<proteinExistence type="predicted"/>
<comment type="caution">
    <text evidence="1">The sequence shown here is derived from an EMBL/GenBank/DDBJ whole genome shotgun (WGS) entry which is preliminary data.</text>
</comment>
<reference evidence="1 2" key="1">
    <citation type="submission" date="2017-03" db="EMBL/GenBank/DDBJ databases">
        <title>Phylogenomics and comparative genomics of Lactobacillus salivarius, a mammalian gut commensal.</title>
        <authorList>
            <person name="Harris H.M."/>
        </authorList>
    </citation>
    <scope>NUCLEOTIDE SEQUENCE [LARGE SCALE GENOMIC DNA]</scope>
    <source>
        <strain evidence="1 2">LMG 14477</strain>
    </source>
</reference>
<dbReference type="RefSeq" id="WP_081531122.1">
    <property type="nucleotide sequence ID" value="NZ_NBEB01000110.1"/>
</dbReference>